<feature type="domain" description="EXS" evidence="13">
    <location>
        <begin position="600"/>
        <end position="795"/>
    </location>
</feature>
<comment type="function">
    <text evidence="9">May transport inorganic phosphate (Pi).</text>
</comment>
<dbReference type="GO" id="GO:0006817">
    <property type="term" value="P:phosphate ion transport"/>
    <property type="evidence" value="ECO:0007669"/>
    <property type="project" value="UniProtKB-KW"/>
</dbReference>
<keyword evidence="4" id="KW-1003">Cell membrane</keyword>
<evidence type="ECO:0000256" key="8">
    <source>
        <dbReference type="ARBA" id="ARBA00023136"/>
    </source>
</evidence>
<evidence type="ECO:0000256" key="11">
    <source>
        <dbReference type="SAM" id="MobiDB-lite"/>
    </source>
</evidence>
<keyword evidence="6 12" id="KW-0812">Transmembrane</keyword>
<keyword evidence="10" id="KW-0175">Coiled coil</keyword>
<evidence type="ECO:0000256" key="12">
    <source>
        <dbReference type="SAM" id="Phobius"/>
    </source>
</evidence>
<dbReference type="CDD" id="cd14476">
    <property type="entry name" value="SPX_PHO1_like"/>
    <property type="match status" value="2"/>
</dbReference>
<feature type="coiled-coil region" evidence="10">
    <location>
        <begin position="906"/>
        <end position="933"/>
    </location>
</feature>
<feature type="domain" description="SPX" evidence="14">
    <location>
        <begin position="18"/>
        <end position="341"/>
    </location>
</feature>
<dbReference type="Pfam" id="PF03124">
    <property type="entry name" value="EXS"/>
    <property type="match status" value="2"/>
</dbReference>
<evidence type="ECO:0000256" key="3">
    <source>
        <dbReference type="ARBA" id="ARBA00022448"/>
    </source>
</evidence>
<feature type="region of interest" description="Disordered" evidence="11">
    <location>
        <begin position="980"/>
        <end position="1000"/>
    </location>
</feature>
<feature type="transmembrane region" description="Helical" evidence="12">
    <location>
        <begin position="1193"/>
        <end position="1214"/>
    </location>
</feature>
<dbReference type="PROSITE" id="PS51382">
    <property type="entry name" value="SPX"/>
    <property type="match status" value="2"/>
</dbReference>
<comment type="caution">
    <text evidence="15">The sequence shown here is derived from an EMBL/GenBank/DDBJ whole genome shotgun (WGS) entry which is preliminary data.</text>
</comment>
<feature type="domain" description="EXS" evidence="13">
    <location>
        <begin position="1358"/>
        <end position="1553"/>
    </location>
</feature>
<dbReference type="EMBL" id="JANJYI010000003">
    <property type="protein sequence ID" value="KAK2655623.1"/>
    <property type="molecule type" value="Genomic_DNA"/>
</dbReference>
<feature type="region of interest" description="Disordered" evidence="11">
    <location>
        <begin position="83"/>
        <end position="102"/>
    </location>
</feature>
<evidence type="ECO:0000256" key="9">
    <source>
        <dbReference type="ARBA" id="ARBA00043939"/>
    </source>
</evidence>
<evidence type="ECO:0000256" key="5">
    <source>
        <dbReference type="ARBA" id="ARBA00022592"/>
    </source>
</evidence>
<feature type="transmembrane region" description="Helical" evidence="12">
    <location>
        <begin position="664"/>
        <end position="685"/>
    </location>
</feature>
<feature type="transmembrane region" description="Helical" evidence="12">
    <location>
        <begin position="1150"/>
        <end position="1173"/>
    </location>
</feature>
<evidence type="ECO:0000256" key="7">
    <source>
        <dbReference type="ARBA" id="ARBA00022989"/>
    </source>
</evidence>
<dbReference type="GO" id="GO:0000822">
    <property type="term" value="F:inositol hexakisphosphate binding"/>
    <property type="evidence" value="ECO:0007669"/>
    <property type="project" value="TreeGrafter"/>
</dbReference>
<evidence type="ECO:0000256" key="6">
    <source>
        <dbReference type="ARBA" id="ARBA00022692"/>
    </source>
</evidence>
<dbReference type="InterPro" id="IPR034092">
    <property type="entry name" value="PHO1_SPX"/>
</dbReference>
<comment type="similarity">
    <text evidence="2">Belongs to the SYG1 (TC 2.A.94) family.</text>
</comment>
<comment type="subcellular location">
    <subcellularLocation>
        <location evidence="1">Cell membrane</location>
        <topology evidence="1">Multi-pass membrane protein</topology>
    </subcellularLocation>
</comment>
<keyword evidence="5" id="KW-0592">Phosphate transport</keyword>
<keyword evidence="3" id="KW-0813">Transport</keyword>
<keyword evidence="16" id="KW-1185">Reference proteome</keyword>
<protein>
    <submittedName>
        <fullName evidence="15">Uncharacterized protein</fullName>
    </submittedName>
</protein>
<evidence type="ECO:0000256" key="4">
    <source>
        <dbReference type="ARBA" id="ARBA00022475"/>
    </source>
</evidence>
<evidence type="ECO:0000313" key="15">
    <source>
        <dbReference type="EMBL" id="KAK2655623.1"/>
    </source>
</evidence>
<feature type="transmembrane region" description="Helical" evidence="12">
    <location>
        <begin position="392"/>
        <end position="415"/>
    </location>
</feature>
<reference evidence="15" key="1">
    <citation type="journal article" date="2023" name="Plant J.">
        <title>Genome sequences and population genomics provide insights into the demographic history, inbreeding, and mutation load of two 'living fossil' tree species of Dipteronia.</title>
        <authorList>
            <person name="Feng Y."/>
            <person name="Comes H.P."/>
            <person name="Chen J."/>
            <person name="Zhu S."/>
            <person name="Lu R."/>
            <person name="Zhang X."/>
            <person name="Li P."/>
            <person name="Qiu J."/>
            <person name="Olsen K.M."/>
            <person name="Qiu Y."/>
        </authorList>
    </citation>
    <scope>NUCLEOTIDE SEQUENCE</scope>
    <source>
        <strain evidence="15">KIB01</strain>
    </source>
</reference>
<gene>
    <name evidence="15" type="ORF">Ddye_008675</name>
</gene>
<feature type="transmembrane region" description="Helical" evidence="12">
    <location>
        <begin position="516"/>
        <end position="537"/>
    </location>
</feature>
<dbReference type="PANTHER" id="PTHR10783">
    <property type="entry name" value="XENOTROPIC AND POLYTROPIC RETROVIRUS RECEPTOR 1-RELATED"/>
    <property type="match status" value="1"/>
</dbReference>
<organism evidence="15 16">
    <name type="scientific">Dipteronia dyeriana</name>
    <dbReference type="NCBI Taxonomy" id="168575"/>
    <lineage>
        <taxon>Eukaryota</taxon>
        <taxon>Viridiplantae</taxon>
        <taxon>Streptophyta</taxon>
        <taxon>Embryophyta</taxon>
        <taxon>Tracheophyta</taxon>
        <taxon>Spermatophyta</taxon>
        <taxon>Magnoliopsida</taxon>
        <taxon>eudicotyledons</taxon>
        <taxon>Gunneridae</taxon>
        <taxon>Pentapetalae</taxon>
        <taxon>rosids</taxon>
        <taxon>malvids</taxon>
        <taxon>Sapindales</taxon>
        <taxon>Sapindaceae</taxon>
        <taxon>Hippocastanoideae</taxon>
        <taxon>Acereae</taxon>
        <taxon>Dipteronia</taxon>
    </lineage>
</organism>
<sequence>MDEFRVWTNESQFVRRRMKFGKEFAAQLVPEWQEAYMDYNYLKKLLKDVLNFRRKASPLSATTKGSSLKRKVSLYRAFSGLTKHRYPRGSPKKNSTSERNEQDAVILVSSEELGDHHQGPNEGMHSKTKFLMSADDGGEYELVFFRRLDDEFNKVVSFYKNKMDEVVAEADELSKQMDAFIAMRIKVDDPLLGGVSMPNLASIGGDSSVSASVHSNNGARPGELHLSTIQEVEMSSEGHSVDMDSFIPASLEVLDHVKININRETPVSTLKGVLMGSKSDMPLSKSKLKRTEQLMTQAFVEFYRKLRLLKSYCFLNQLAFSKIMKKYDKITSRNASKAYLQMVDKSYLGSCDEVTKLMERVEDTFVKHFANGNHSKGMNTLRPKARKETHSITFFLGCFFGFSLALLAAIVVAIHARDVLHSPGRHQYMENIFPLYSLFGYILLHMIMYAGNIYFWKLCRVNYSFIFGFKPGTELGYRTVLLCSSVLCVLMLGGVLSNLDMEMDPRTKSFEALTELVPLGLLLVVMLITFCPFNIIYRSSRFFFIRCAFHCICAPLYKVTLPDFFLADQFTSQVQALRSLEFYVCYYGWGDYKRRSNNCSGNEIFDTFYLVLAIVPYWIRFVQCLRRLLEEKDGMHGLNGLKYLSTIVAVSTRTISELWPGNTWLILAATSSAVATIANTYWDIVIDWGLLRRNSRNPWLRDKLILTNKSVYFIAMVLNIILRLAWMQSVLGFREAPFLHRKALVAIVASLEIIRRGIWNFFRLENEHLNNVGKYRAFKTMKFGKEFAAQLVQEWREAYMDYNFLKTILKDVLRSKQKNAPISPLAATTKGALKRRVSLYRAFSGLTSRGGRHKDSPRSNEDEVILVDSVAADGQYQTMFLMSSDQGGEHELVFFRRLDDEFNKVVSFYKNKVEEVMSEADELSKQMDALIALRIKVEDPELLGALASNDVSSSSGSVHPINARKPGKSRMGTIEEVEMSSEGHLQEESTIGNENGGKGSLKSFRPASLDVLDHVKIKIEPETPVSTLRGVLSGSISDITFSKSELKKAEELMTQAFVVFYQKLRLLKSYCFLNQLAFSKILKKYDKITSRNASKAYLKMVDNSYLGSSDEVTKLMERVEATFVKHFANGNHRKGMNTLRPKAKRERHTITFFLGTFFGCSIALLVAVIVSIHARDVLNSPGRHQYMENIFPLYSFFGYIFLHLLMYAGNIYFWKRYRINYSFIFGFKQGTELGYREVLLVSSVLAVLTFGGILSNLDMEMDPRTRNFEAITEIVPLALLFVVILVIFCPFNIIYRSSRFFLIRCVIHCIFAPLYKVTLPDFFLADQLTSQVQALRSLEFYVCYYGWGDFKRRSNRCRGSDLFDIFYLVVAIVPYWFRFLQCVRRLFEEKNGMHFLNGLKYFSTIVAVSTRTIYELRTGQTWLIVAIASSVVATIANTYWDIVIDWGLLRRSSRNHWLRDKLIIPNKSVYFIAMVLNIILRLAWMQTVLGFREAPFLHRTALIAVFACLEIIRRGIWNFFRLENEHLNNVGKYRAFKSVPLPFNYEDDEDKSV</sequence>
<dbReference type="InterPro" id="IPR004331">
    <property type="entry name" value="SPX_dom"/>
</dbReference>
<feature type="transmembrane region" description="Helical" evidence="12">
    <location>
        <begin position="475"/>
        <end position="496"/>
    </location>
</feature>
<feature type="transmembrane region" description="Helical" evidence="12">
    <location>
        <begin position="706"/>
        <end position="726"/>
    </location>
</feature>
<proteinExistence type="inferred from homology"/>
<keyword evidence="7 12" id="KW-1133">Transmembrane helix</keyword>
<dbReference type="PANTHER" id="PTHR10783:SF124">
    <property type="entry name" value="PHOSPHATE TRANSPORTER PHO1 HOMOLOG 9"/>
    <property type="match status" value="1"/>
</dbReference>
<dbReference type="GO" id="GO:0005802">
    <property type="term" value="C:trans-Golgi network"/>
    <property type="evidence" value="ECO:0007669"/>
    <property type="project" value="TreeGrafter"/>
</dbReference>
<keyword evidence="8 12" id="KW-0472">Membrane</keyword>
<evidence type="ECO:0000313" key="16">
    <source>
        <dbReference type="Proteomes" id="UP001280121"/>
    </source>
</evidence>
<feature type="transmembrane region" description="Helical" evidence="12">
    <location>
        <begin position="1468"/>
        <end position="1484"/>
    </location>
</feature>
<name>A0AAD9XA85_9ROSI</name>
<evidence type="ECO:0000256" key="10">
    <source>
        <dbReference type="SAM" id="Coils"/>
    </source>
</evidence>
<dbReference type="GO" id="GO:0005886">
    <property type="term" value="C:plasma membrane"/>
    <property type="evidence" value="ECO:0007669"/>
    <property type="project" value="UniProtKB-SubCell"/>
</dbReference>
<evidence type="ECO:0000259" key="13">
    <source>
        <dbReference type="PROSITE" id="PS51380"/>
    </source>
</evidence>
<feature type="transmembrane region" description="Helical" evidence="12">
    <location>
        <begin position="1361"/>
        <end position="1377"/>
    </location>
</feature>
<dbReference type="InterPro" id="IPR004342">
    <property type="entry name" value="EXS_C"/>
</dbReference>
<feature type="transmembrane region" description="Helical" evidence="12">
    <location>
        <begin position="1422"/>
        <end position="1448"/>
    </location>
</feature>
<evidence type="ECO:0000259" key="14">
    <source>
        <dbReference type="PROSITE" id="PS51382"/>
    </source>
</evidence>
<feature type="transmembrane region" description="Helical" evidence="12">
    <location>
        <begin position="435"/>
        <end position="455"/>
    </location>
</feature>
<dbReference type="PROSITE" id="PS51380">
    <property type="entry name" value="EXS"/>
    <property type="match status" value="2"/>
</dbReference>
<dbReference type="Pfam" id="PF03105">
    <property type="entry name" value="SPX"/>
    <property type="match status" value="2"/>
</dbReference>
<evidence type="ECO:0000256" key="1">
    <source>
        <dbReference type="ARBA" id="ARBA00004651"/>
    </source>
</evidence>
<dbReference type="Proteomes" id="UP001280121">
    <property type="component" value="Unassembled WGS sequence"/>
</dbReference>
<feature type="transmembrane region" description="Helical" evidence="12">
    <location>
        <begin position="1274"/>
        <end position="1295"/>
    </location>
</feature>
<feature type="transmembrane region" description="Helical" evidence="12">
    <location>
        <begin position="1235"/>
        <end position="1254"/>
    </location>
</feature>
<accession>A0AAD9XA85</accession>
<evidence type="ECO:0000256" key="2">
    <source>
        <dbReference type="ARBA" id="ARBA00009665"/>
    </source>
</evidence>
<dbReference type="GO" id="GO:0016036">
    <property type="term" value="P:cellular response to phosphate starvation"/>
    <property type="evidence" value="ECO:0007669"/>
    <property type="project" value="TreeGrafter"/>
</dbReference>
<feature type="domain" description="SPX" evidence="14">
    <location>
        <begin position="781"/>
        <end position="1099"/>
    </location>
</feature>